<dbReference type="RefSeq" id="WP_344663556.1">
    <property type="nucleotide sequence ID" value="NZ_BAAAQN010000001.1"/>
</dbReference>
<reference evidence="3" key="1">
    <citation type="journal article" date="2019" name="Int. J. Syst. Evol. Microbiol.">
        <title>The Global Catalogue of Microorganisms (GCM) 10K type strain sequencing project: providing services to taxonomists for standard genome sequencing and annotation.</title>
        <authorList>
            <consortium name="The Broad Institute Genomics Platform"/>
            <consortium name="The Broad Institute Genome Sequencing Center for Infectious Disease"/>
            <person name="Wu L."/>
            <person name="Ma J."/>
        </authorList>
    </citation>
    <scope>NUCLEOTIDE SEQUENCE [LARGE SCALE GENOMIC DNA]</scope>
    <source>
        <strain evidence="3">JCM 16014</strain>
    </source>
</reference>
<evidence type="ECO:0000313" key="2">
    <source>
        <dbReference type="EMBL" id="GAA2011681.1"/>
    </source>
</evidence>
<sequence length="344" mass="34704">MPEITSVDVERMTSALFIEPGVRSPSFTKFWTLLVLAALIASAGVVGDSTATVIGAMIVAPLMTPILGSALAFVLVDRTHLVRSVLLVLCGSAAVVAVGYLVGWVAAPPDDFAGNSQVAARISPHLIDLVAALATGTAGAFALARTDVSDALPGVAIAISLVPPLAVTGLLLDVHRYHDAGQSALLFGTNVAAIIATGIAVFLAYRVRAAAAAAGRHVGRLRGRGLALVGALLVLVAVPLTVGTLSVTHDRQLAADAGPVARRWADGHGWEVEAVSARDGKVEITVVGLPPAPDPEGLRAALDGAGAGDAPLLLHVLGGDSLLCPAHGGQCKAAHTATVPNPAS</sequence>
<comment type="caution">
    <text evidence="2">The sequence shown here is derived from an EMBL/GenBank/DDBJ whole genome shotgun (WGS) entry which is preliminary data.</text>
</comment>
<proteinExistence type="predicted"/>
<keyword evidence="3" id="KW-1185">Reference proteome</keyword>
<gene>
    <name evidence="2" type="ORF">GCM10009839_02330</name>
</gene>
<evidence type="ECO:0000256" key="1">
    <source>
        <dbReference type="SAM" id="Phobius"/>
    </source>
</evidence>
<organism evidence="2 3">
    <name type="scientific">Catenulispora yoronensis</name>
    <dbReference type="NCBI Taxonomy" id="450799"/>
    <lineage>
        <taxon>Bacteria</taxon>
        <taxon>Bacillati</taxon>
        <taxon>Actinomycetota</taxon>
        <taxon>Actinomycetes</taxon>
        <taxon>Catenulisporales</taxon>
        <taxon>Catenulisporaceae</taxon>
        <taxon>Catenulispora</taxon>
    </lineage>
</organism>
<dbReference type="PANTHER" id="PTHR20992:SF9">
    <property type="entry name" value="AT15442P-RELATED"/>
    <property type="match status" value="1"/>
</dbReference>
<dbReference type="InterPro" id="IPR005240">
    <property type="entry name" value="DUF389"/>
</dbReference>
<dbReference type="EMBL" id="BAAAQN010000001">
    <property type="protein sequence ID" value="GAA2011681.1"/>
    <property type="molecule type" value="Genomic_DNA"/>
</dbReference>
<protein>
    <submittedName>
        <fullName evidence="2">DUF389 domain-containing protein</fullName>
    </submittedName>
</protein>
<keyword evidence="1" id="KW-1133">Transmembrane helix</keyword>
<dbReference type="Proteomes" id="UP001500751">
    <property type="component" value="Unassembled WGS sequence"/>
</dbReference>
<keyword evidence="1" id="KW-0812">Transmembrane</keyword>
<dbReference type="Pfam" id="PF04087">
    <property type="entry name" value="DUF389"/>
    <property type="match status" value="1"/>
</dbReference>
<feature type="transmembrane region" description="Helical" evidence="1">
    <location>
        <begin position="151"/>
        <end position="172"/>
    </location>
</feature>
<feature type="transmembrane region" description="Helical" evidence="1">
    <location>
        <begin position="30"/>
        <end position="47"/>
    </location>
</feature>
<feature type="transmembrane region" description="Helical" evidence="1">
    <location>
        <begin position="53"/>
        <end position="76"/>
    </location>
</feature>
<feature type="transmembrane region" description="Helical" evidence="1">
    <location>
        <begin position="184"/>
        <end position="205"/>
    </location>
</feature>
<feature type="transmembrane region" description="Helical" evidence="1">
    <location>
        <begin position="85"/>
        <end position="106"/>
    </location>
</feature>
<evidence type="ECO:0000313" key="3">
    <source>
        <dbReference type="Proteomes" id="UP001500751"/>
    </source>
</evidence>
<feature type="transmembrane region" description="Helical" evidence="1">
    <location>
        <begin position="126"/>
        <end position="144"/>
    </location>
</feature>
<accession>A0ABP5F172</accession>
<name>A0ABP5F172_9ACTN</name>
<dbReference type="PANTHER" id="PTHR20992">
    <property type="entry name" value="AT15442P-RELATED"/>
    <property type="match status" value="1"/>
</dbReference>
<feature type="transmembrane region" description="Helical" evidence="1">
    <location>
        <begin position="226"/>
        <end position="247"/>
    </location>
</feature>
<keyword evidence="1" id="KW-0472">Membrane</keyword>